<keyword evidence="2" id="KW-1185">Reference proteome</keyword>
<name>A0A0A0LY75_CUCSA</name>
<reference evidence="1 2" key="4">
    <citation type="journal article" date="2011" name="BMC Genomics">
        <title>RNA-Seq improves annotation of protein-coding genes in the cucumber genome.</title>
        <authorList>
            <person name="Li Z."/>
            <person name="Zhang Z."/>
            <person name="Yan P."/>
            <person name="Huang S."/>
            <person name="Fei Z."/>
            <person name="Lin K."/>
        </authorList>
    </citation>
    <scope>NUCLEOTIDE SEQUENCE [LARGE SCALE GENOMIC DNA]</scope>
    <source>
        <strain evidence="2">cv. 9930</strain>
    </source>
</reference>
<reference evidence="1 2" key="1">
    <citation type="journal article" date="2009" name="Nat. Genet.">
        <title>The genome of the cucumber, Cucumis sativus L.</title>
        <authorList>
            <person name="Huang S."/>
            <person name="Li R."/>
            <person name="Zhang Z."/>
            <person name="Li L."/>
            <person name="Gu X."/>
            <person name="Fan W."/>
            <person name="Lucas W.J."/>
            <person name="Wang X."/>
            <person name="Xie B."/>
            <person name="Ni P."/>
            <person name="Ren Y."/>
            <person name="Zhu H."/>
            <person name="Li J."/>
            <person name="Lin K."/>
            <person name="Jin W."/>
            <person name="Fei Z."/>
            <person name="Li G."/>
            <person name="Staub J."/>
            <person name="Kilian A."/>
            <person name="van der Vossen E.A."/>
            <person name="Wu Y."/>
            <person name="Guo J."/>
            <person name="He J."/>
            <person name="Jia Z."/>
            <person name="Ren Y."/>
            <person name="Tian G."/>
            <person name="Lu Y."/>
            <person name="Ruan J."/>
            <person name="Qian W."/>
            <person name="Wang M."/>
            <person name="Huang Q."/>
            <person name="Li B."/>
            <person name="Xuan Z."/>
            <person name="Cao J."/>
            <person name="Asan"/>
            <person name="Wu Z."/>
            <person name="Zhang J."/>
            <person name="Cai Q."/>
            <person name="Bai Y."/>
            <person name="Zhao B."/>
            <person name="Han Y."/>
            <person name="Li Y."/>
            <person name="Li X."/>
            <person name="Wang S."/>
            <person name="Shi Q."/>
            <person name="Liu S."/>
            <person name="Cho W.K."/>
            <person name="Kim J.Y."/>
            <person name="Xu Y."/>
            <person name="Heller-Uszynska K."/>
            <person name="Miao H."/>
            <person name="Cheng Z."/>
            <person name="Zhang S."/>
            <person name="Wu J."/>
            <person name="Yang Y."/>
            <person name="Kang H."/>
            <person name="Li M."/>
            <person name="Liang H."/>
            <person name="Ren X."/>
            <person name="Shi Z."/>
            <person name="Wen M."/>
            <person name="Jian M."/>
            <person name="Yang H."/>
            <person name="Zhang G."/>
            <person name="Yang Z."/>
            <person name="Chen R."/>
            <person name="Liu S."/>
            <person name="Li J."/>
            <person name="Ma L."/>
            <person name="Liu H."/>
            <person name="Zhou Y."/>
            <person name="Zhao J."/>
            <person name="Fang X."/>
            <person name="Li G."/>
            <person name="Fang L."/>
            <person name="Li Y."/>
            <person name="Liu D."/>
            <person name="Zheng H."/>
            <person name="Zhang Y."/>
            <person name="Qin N."/>
            <person name="Li Z."/>
            <person name="Yang G."/>
            <person name="Yang S."/>
            <person name="Bolund L."/>
            <person name="Kristiansen K."/>
            <person name="Zheng H."/>
            <person name="Li S."/>
            <person name="Zhang X."/>
            <person name="Yang H."/>
            <person name="Wang J."/>
            <person name="Sun R."/>
            <person name="Zhang B."/>
            <person name="Jiang S."/>
            <person name="Wang J."/>
            <person name="Du Y."/>
            <person name="Li S."/>
        </authorList>
    </citation>
    <scope>NUCLEOTIDE SEQUENCE [LARGE SCALE GENOMIC DNA]</scope>
    <source>
        <strain evidence="2">cv. 9930</strain>
    </source>
</reference>
<proteinExistence type="predicted"/>
<dbReference type="EMBL" id="CM002922">
    <property type="protein sequence ID" value="KGN66825.1"/>
    <property type="molecule type" value="Genomic_DNA"/>
</dbReference>
<protein>
    <submittedName>
        <fullName evidence="1">Uncharacterized protein</fullName>
    </submittedName>
</protein>
<gene>
    <name evidence="1" type="ORF">Csa_1G699050</name>
</gene>
<reference evidence="1 2" key="3">
    <citation type="journal article" date="2010" name="BMC Genomics">
        <title>Transcriptome sequencing and comparative analysis of cucumber flowers with different sex types.</title>
        <authorList>
            <person name="Guo S."/>
            <person name="Zheng Y."/>
            <person name="Joung J.G."/>
            <person name="Liu S."/>
            <person name="Zhang Z."/>
            <person name="Crasta O.R."/>
            <person name="Sobral B.W."/>
            <person name="Xu Y."/>
            <person name="Huang S."/>
            <person name="Fei Z."/>
        </authorList>
    </citation>
    <scope>NUCLEOTIDE SEQUENCE [LARGE SCALE GENOMIC DNA]</scope>
    <source>
        <strain evidence="2">cv. 9930</strain>
    </source>
</reference>
<evidence type="ECO:0000313" key="2">
    <source>
        <dbReference type="Proteomes" id="UP000029981"/>
    </source>
</evidence>
<accession>A0A0A0LY75</accession>
<organism evidence="1 2">
    <name type="scientific">Cucumis sativus</name>
    <name type="common">Cucumber</name>
    <dbReference type="NCBI Taxonomy" id="3659"/>
    <lineage>
        <taxon>Eukaryota</taxon>
        <taxon>Viridiplantae</taxon>
        <taxon>Streptophyta</taxon>
        <taxon>Embryophyta</taxon>
        <taxon>Tracheophyta</taxon>
        <taxon>Spermatophyta</taxon>
        <taxon>Magnoliopsida</taxon>
        <taxon>eudicotyledons</taxon>
        <taxon>Gunneridae</taxon>
        <taxon>Pentapetalae</taxon>
        <taxon>rosids</taxon>
        <taxon>fabids</taxon>
        <taxon>Cucurbitales</taxon>
        <taxon>Cucurbitaceae</taxon>
        <taxon>Benincaseae</taxon>
        <taxon>Cucumis</taxon>
    </lineage>
</organism>
<evidence type="ECO:0000313" key="1">
    <source>
        <dbReference type="EMBL" id="KGN66825.1"/>
    </source>
</evidence>
<dbReference type="Gramene" id="KGN66825">
    <property type="protein sequence ID" value="KGN66825"/>
    <property type="gene ID" value="Csa_1G699050"/>
</dbReference>
<dbReference type="AlphaFoldDB" id="A0A0A0LY75"/>
<reference evidence="1 2" key="2">
    <citation type="journal article" date="2009" name="PLoS ONE">
        <title>An integrated genetic and cytogenetic map of the cucumber genome.</title>
        <authorList>
            <person name="Ren Y."/>
            <person name="Zhang Z."/>
            <person name="Liu J."/>
            <person name="Staub J.E."/>
            <person name="Han Y."/>
            <person name="Cheng Z."/>
            <person name="Li X."/>
            <person name="Lu J."/>
            <person name="Miao H."/>
            <person name="Kang H."/>
            <person name="Xie B."/>
            <person name="Gu X."/>
            <person name="Wang X."/>
            <person name="Du Y."/>
            <person name="Jin W."/>
            <person name="Huang S."/>
        </authorList>
    </citation>
    <scope>NUCLEOTIDE SEQUENCE [LARGE SCALE GENOMIC DNA]</scope>
    <source>
        <strain evidence="2">cv. 9930</strain>
    </source>
</reference>
<sequence>MRFRLIIVQIPSSSAVLESYQLLLVKILFKPNIHREYSKSVTIETKPAVDPVRTKVEAMGVGEPDFPMIRTTKDKADPSRVEAEAAIIDIKVKFSKAVEAKFEANPTRVMDVIEELHLSKFKYVEAKFEVIPITIEIVAKPSRNRLETGSKEIDDDGRNVTRMDLAIKIFKKMTS</sequence>
<dbReference type="Proteomes" id="UP000029981">
    <property type="component" value="Chromosome 1"/>
</dbReference>